<dbReference type="AlphaFoldDB" id="A0A9D2NEF1"/>
<keyword evidence="1" id="KW-0238">DNA-binding</keyword>
<dbReference type="EMBL" id="DWWS01000014">
    <property type="protein sequence ID" value="HJC22686.1"/>
    <property type="molecule type" value="Genomic_DNA"/>
</dbReference>
<dbReference type="GO" id="GO:0003700">
    <property type="term" value="F:DNA-binding transcription factor activity"/>
    <property type="evidence" value="ECO:0007669"/>
    <property type="project" value="TreeGrafter"/>
</dbReference>
<sequence length="122" mass="14733">MQMKREKLFYDRLEAGMRLRKWRTYYGWTRREVAERCGLTEKYYSDIERGSCGMSVETLISLSKLYGFTMDYLIYGEKEDEDSDKKRLLLSGLSRLSPEKQDYCLQMLFLFMERITVEEEKQ</sequence>
<evidence type="ECO:0000313" key="3">
    <source>
        <dbReference type="EMBL" id="HJC22686.1"/>
    </source>
</evidence>
<organism evidence="3 4">
    <name type="scientific">Candidatus Eisenbergiella merdavium</name>
    <dbReference type="NCBI Taxonomy" id="2838551"/>
    <lineage>
        <taxon>Bacteria</taxon>
        <taxon>Bacillati</taxon>
        <taxon>Bacillota</taxon>
        <taxon>Clostridia</taxon>
        <taxon>Lachnospirales</taxon>
        <taxon>Lachnospiraceae</taxon>
        <taxon>Eisenbergiella</taxon>
    </lineage>
</organism>
<proteinExistence type="predicted"/>
<dbReference type="PANTHER" id="PTHR46797:SF1">
    <property type="entry name" value="METHYLPHOSPHONATE SYNTHASE"/>
    <property type="match status" value="1"/>
</dbReference>
<evidence type="ECO:0000313" key="4">
    <source>
        <dbReference type="Proteomes" id="UP000823891"/>
    </source>
</evidence>
<dbReference type="GO" id="GO:0003677">
    <property type="term" value="F:DNA binding"/>
    <property type="evidence" value="ECO:0007669"/>
    <property type="project" value="UniProtKB-KW"/>
</dbReference>
<dbReference type="InterPro" id="IPR050807">
    <property type="entry name" value="TransReg_Diox_bact_type"/>
</dbReference>
<reference evidence="3" key="2">
    <citation type="submission" date="2021-04" db="EMBL/GenBank/DDBJ databases">
        <authorList>
            <person name="Gilroy R."/>
        </authorList>
    </citation>
    <scope>NUCLEOTIDE SEQUENCE</scope>
    <source>
        <strain evidence="3">USAMLcec2-132</strain>
    </source>
</reference>
<reference evidence="3" key="1">
    <citation type="journal article" date="2021" name="PeerJ">
        <title>Extensive microbial diversity within the chicken gut microbiome revealed by metagenomics and culture.</title>
        <authorList>
            <person name="Gilroy R."/>
            <person name="Ravi A."/>
            <person name="Getino M."/>
            <person name="Pursley I."/>
            <person name="Horton D.L."/>
            <person name="Alikhan N.F."/>
            <person name="Baker D."/>
            <person name="Gharbi K."/>
            <person name="Hall N."/>
            <person name="Watson M."/>
            <person name="Adriaenssens E.M."/>
            <person name="Foster-Nyarko E."/>
            <person name="Jarju S."/>
            <person name="Secka A."/>
            <person name="Antonio M."/>
            <person name="Oren A."/>
            <person name="Chaudhuri R.R."/>
            <person name="La Ragione R."/>
            <person name="Hildebrand F."/>
            <person name="Pallen M.J."/>
        </authorList>
    </citation>
    <scope>NUCLEOTIDE SEQUENCE</scope>
    <source>
        <strain evidence="3">USAMLcec2-132</strain>
    </source>
</reference>
<gene>
    <name evidence="3" type="ORF">H9761_03150</name>
</gene>
<comment type="caution">
    <text evidence="3">The sequence shown here is derived from an EMBL/GenBank/DDBJ whole genome shotgun (WGS) entry which is preliminary data.</text>
</comment>
<accession>A0A9D2NEF1</accession>
<dbReference type="InterPro" id="IPR001387">
    <property type="entry name" value="Cro/C1-type_HTH"/>
</dbReference>
<dbReference type="Pfam" id="PF13560">
    <property type="entry name" value="HTH_31"/>
    <property type="match status" value="1"/>
</dbReference>
<dbReference type="PANTHER" id="PTHR46797">
    <property type="entry name" value="HTH-TYPE TRANSCRIPTIONAL REGULATOR"/>
    <property type="match status" value="1"/>
</dbReference>
<dbReference type="Proteomes" id="UP000823891">
    <property type="component" value="Unassembled WGS sequence"/>
</dbReference>
<dbReference type="PROSITE" id="PS50943">
    <property type="entry name" value="HTH_CROC1"/>
    <property type="match status" value="1"/>
</dbReference>
<dbReference type="InterPro" id="IPR010982">
    <property type="entry name" value="Lambda_DNA-bd_dom_sf"/>
</dbReference>
<dbReference type="SUPFAM" id="SSF47413">
    <property type="entry name" value="lambda repressor-like DNA-binding domains"/>
    <property type="match status" value="1"/>
</dbReference>
<dbReference type="Gene3D" id="1.10.260.40">
    <property type="entry name" value="lambda repressor-like DNA-binding domains"/>
    <property type="match status" value="1"/>
</dbReference>
<evidence type="ECO:0000259" key="2">
    <source>
        <dbReference type="PROSITE" id="PS50943"/>
    </source>
</evidence>
<dbReference type="CDD" id="cd00093">
    <property type="entry name" value="HTH_XRE"/>
    <property type="match status" value="1"/>
</dbReference>
<feature type="domain" description="HTH cro/C1-type" evidence="2">
    <location>
        <begin position="19"/>
        <end position="73"/>
    </location>
</feature>
<protein>
    <submittedName>
        <fullName evidence="3">Helix-turn-helix domain-containing protein</fullName>
    </submittedName>
</protein>
<name>A0A9D2NEF1_9FIRM</name>
<evidence type="ECO:0000256" key="1">
    <source>
        <dbReference type="ARBA" id="ARBA00023125"/>
    </source>
</evidence>
<dbReference type="GO" id="GO:0005829">
    <property type="term" value="C:cytosol"/>
    <property type="evidence" value="ECO:0007669"/>
    <property type="project" value="TreeGrafter"/>
</dbReference>
<dbReference type="SMART" id="SM00530">
    <property type="entry name" value="HTH_XRE"/>
    <property type="match status" value="1"/>
</dbReference>